<keyword evidence="1" id="KW-0812">Transmembrane</keyword>
<dbReference type="InterPro" id="IPR001633">
    <property type="entry name" value="EAL_dom"/>
</dbReference>
<organism evidence="6 7">
    <name type="scientific">Delftia lacustris</name>
    <dbReference type="NCBI Taxonomy" id="558537"/>
    <lineage>
        <taxon>Bacteria</taxon>
        <taxon>Pseudomonadati</taxon>
        <taxon>Pseudomonadota</taxon>
        <taxon>Betaproteobacteria</taxon>
        <taxon>Burkholderiales</taxon>
        <taxon>Comamonadaceae</taxon>
        <taxon>Delftia</taxon>
    </lineage>
</organism>
<dbReference type="AlphaFoldDB" id="A0A1H3SGW8"/>
<evidence type="ECO:0000259" key="2">
    <source>
        <dbReference type="PROSITE" id="PS50112"/>
    </source>
</evidence>
<feature type="domain" description="PAC" evidence="3">
    <location>
        <begin position="439"/>
        <end position="492"/>
    </location>
</feature>
<dbReference type="PROSITE" id="PS50113">
    <property type="entry name" value="PAC"/>
    <property type="match status" value="2"/>
</dbReference>
<dbReference type="SMART" id="SM00065">
    <property type="entry name" value="GAF"/>
    <property type="match status" value="1"/>
</dbReference>
<evidence type="ECO:0000259" key="3">
    <source>
        <dbReference type="PROSITE" id="PS50113"/>
    </source>
</evidence>
<dbReference type="CDD" id="cd01949">
    <property type="entry name" value="GGDEF"/>
    <property type="match status" value="1"/>
</dbReference>
<dbReference type="SMART" id="SM00052">
    <property type="entry name" value="EAL"/>
    <property type="match status" value="1"/>
</dbReference>
<dbReference type="PROSITE" id="PS50883">
    <property type="entry name" value="EAL"/>
    <property type="match status" value="1"/>
</dbReference>
<protein>
    <submittedName>
        <fullName evidence="6">PAS domain S-box-containing protein/diguanylate cyclase (GGDEF) domain-containing protein</fullName>
    </submittedName>
</protein>
<dbReference type="CDD" id="cd00130">
    <property type="entry name" value="PAS"/>
    <property type="match status" value="1"/>
</dbReference>
<dbReference type="Pfam" id="PF05227">
    <property type="entry name" value="CHASE3"/>
    <property type="match status" value="1"/>
</dbReference>
<dbReference type="InterPro" id="IPR013656">
    <property type="entry name" value="PAS_4"/>
</dbReference>
<feature type="domain" description="GGDEF" evidence="5">
    <location>
        <begin position="720"/>
        <end position="852"/>
    </location>
</feature>
<reference evidence="6 7" key="1">
    <citation type="submission" date="2016-10" db="EMBL/GenBank/DDBJ databases">
        <authorList>
            <person name="de Groot N.N."/>
        </authorList>
    </citation>
    <scope>NUCLEOTIDE SEQUENCE [LARGE SCALE GENOMIC DNA]</scope>
    <source>
        <strain evidence="6 7">LMG 24775</strain>
    </source>
</reference>
<dbReference type="CDD" id="cd01948">
    <property type="entry name" value="EAL"/>
    <property type="match status" value="1"/>
</dbReference>
<dbReference type="SUPFAM" id="SSF141868">
    <property type="entry name" value="EAL domain-like"/>
    <property type="match status" value="1"/>
</dbReference>
<evidence type="ECO:0000313" key="6">
    <source>
        <dbReference type="EMBL" id="SDZ36801.1"/>
    </source>
</evidence>
<dbReference type="FunFam" id="3.20.20.450:FF:000001">
    <property type="entry name" value="Cyclic di-GMP phosphodiesterase yahA"/>
    <property type="match status" value="1"/>
</dbReference>
<dbReference type="InterPro" id="IPR003018">
    <property type="entry name" value="GAF"/>
</dbReference>
<feature type="domain" description="PAS" evidence="2">
    <location>
        <begin position="223"/>
        <end position="296"/>
    </location>
</feature>
<dbReference type="PANTHER" id="PTHR44757:SF2">
    <property type="entry name" value="BIOFILM ARCHITECTURE MAINTENANCE PROTEIN MBAA"/>
    <property type="match status" value="1"/>
</dbReference>
<keyword evidence="1" id="KW-0472">Membrane</keyword>
<accession>A0A1H3SGW8</accession>
<dbReference type="SMART" id="SM00091">
    <property type="entry name" value="PAS"/>
    <property type="match status" value="2"/>
</dbReference>
<dbReference type="SUPFAM" id="SSF55785">
    <property type="entry name" value="PYP-like sensor domain (PAS domain)"/>
    <property type="match status" value="2"/>
</dbReference>
<dbReference type="Gene3D" id="3.30.450.20">
    <property type="entry name" value="PAS domain"/>
    <property type="match status" value="2"/>
</dbReference>
<feature type="transmembrane region" description="Helical" evidence="1">
    <location>
        <begin position="12"/>
        <end position="33"/>
    </location>
</feature>
<dbReference type="InterPro" id="IPR000700">
    <property type="entry name" value="PAS-assoc_C"/>
</dbReference>
<dbReference type="Pfam" id="PF13185">
    <property type="entry name" value="GAF_2"/>
    <property type="match status" value="1"/>
</dbReference>
<sequence length="1123" mass="124080">MALWSSFESKVVTAFGVTTLVVVVLAISTWKVADDATQTAQMMAHSQRVLNNLVRTRAYSLQAELATQNFRLTGHADHLRERNEAMASREGALERVRELTADSPKQQSNWNELRAVIDQRIAIARQVEQLRLREGSEAANAFAAAAPLKATRTRTYGLLNEMEEEARQRLMQRESDHAEARQTLVLAGALLAVMLTALLGATHLLIRRQLRAAEASRRALADNEENLSITLHSIGDAVLATDTEGRITRMNPVAERLTGWPLSQARGLPVEQVFHILHEQTRQPAHVPVATVLATGTTQTLADNTVLIARDGTEWPIADSAAPIHDAEGQLQGAVLVFRDVTVERKAERIIREQNAVLAADVRERTAQWHESESHLHSVISTVPAMIAYVNAAQRYVYVNAQYLERFAPEREDIAGCTVREIMGEERYATVGPLIDKVLSGEPQAYDWQPFPEVWQTVQYVPKRQADDQVAGYYVLGTDITERKRSEQHIQALNGELEQRVRELEHVSRALRTLSAGNRTLLRASEEQDLLESMCRAIVTAGGYGMAVVWYRGDDPDQPLRPMAECNYPGGKDALSRLGLDLTDTELGRGLTSTAIRSGQIHIVRDMHSDPDQAPWHDRLAGLTSGLSCPLRVDGEVIGALSIYDPESDTFDDSEVALLTESADDLAFGISTLRAREEQRRVQAAMHHMLRHDPLTGLPNALEFTETLATAVEGVSPSAEPLAALQLNIEGLGEINEVLGYSHGDQILRDFGQRLRECVPGAAHIARLRGDEFAVLAPAQDGAAALALAQRVETSLSRPFPVADIELDLGAKMGIALYPEHGATAQELLRRMGKALYRAKAQGLNQCLFDASQQGDHAGRLTMAGELRRAISGGQLRLFLQPKVEFASGRLCGAEALVRWQHPEQGLIPPGVFIGLAEQTGLIKPLTEWVIVAALDLLRDWQAQGQSTPIAINLSARNFRDDQLFSKYRRWQAERHVTPGLMEMEITESTVMDDAEYALQVLHALHDEGIPLYVDDFGTGYSSLSYLQKLPVDYIKIDQSFVAAMPHNRDSAMIVRSTIDLVHDLGRKTVAEGVETQEHWDMLAHLGCDIAQGYFLAKPMPAQAFQAWAQGFRAPQSAPSPDR</sequence>
<proteinExistence type="predicted"/>
<dbReference type="PANTHER" id="PTHR44757">
    <property type="entry name" value="DIGUANYLATE CYCLASE DGCP"/>
    <property type="match status" value="1"/>
</dbReference>
<dbReference type="Gene3D" id="3.30.450.40">
    <property type="match status" value="1"/>
</dbReference>
<dbReference type="InterPro" id="IPR007891">
    <property type="entry name" value="CHASE3"/>
</dbReference>
<dbReference type="InterPro" id="IPR029787">
    <property type="entry name" value="Nucleotide_cyclase"/>
</dbReference>
<dbReference type="SUPFAM" id="SSF55781">
    <property type="entry name" value="GAF domain-like"/>
    <property type="match status" value="1"/>
</dbReference>
<dbReference type="Gene3D" id="3.20.20.450">
    <property type="entry name" value="EAL domain"/>
    <property type="match status" value="1"/>
</dbReference>
<dbReference type="SMART" id="SM00267">
    <property type="entry name" value="GGDEF"/>
    <property type="match status" value="1"/>
</dbReference>
<dbReference type="SUPFAM" id="SSF55073">
    <property type="entry name" value="Nucleotide cyclase"/>
    <property type="match status" value="1"/>
</dbReference>
<evidence type="ECO:0000313" key="7">
    <source>
        <dbReference type="Proteomes" id="UP000183417"/>
    </source>
</evidence>
<dbReference type="PROSITE" id="PS50887">
    <property type="entry name" value="GGDEF"/>
    <property type="match status" value="1"/>
</dbReference>
<dbReference type="InterPro" id="IPR035965">
    <property type="entry name" value="PAS-like_dom_sf"/>
</dbReference>
<dbReference type="Pfam" id="PF00563">
    <property type="entry name" value="EAL"/>
    <property type="match status" value="1"/>
</dbReference>
<dbReference type="NCBIfam" id="TIGR00254">
    <property type="entry name" value="GGDEF"/>
    <property type="match status" value="1"/>
</dbReference>
<dbReference type="Pfam" id="PF08448">
    <property type="entry name" value="PAS_4"/>
    <property type="match status" value="2"/>
</dbReference>
<dbReference type="InterPro" id="IPR000160">
    <property type="entry name" value="GGDEF_dom"/>
</dbReference>
<gene>
    <name evidence="6" type="ORF">SAMN05421547_12013</name>
</gene>
<dbReference type="InterPro" id="IPR000014">
    <property type="entry name" value="PAS"/>
</dbReference>
<feature type="domain" description="PAS" evidence="2">
    <location>
        <begin position="372"/>
        <end position="442"/>
    </location>
</feature>
<dbReference type="Proteomes" id="UP000183417">
    <property type="component" value="Unassembled WGS sequence"/>
</dbReference>
<feature type="domain" description="EAL" evidence="4">
    <location>
        <begin position="860"/>
        <end position="1113"/>
    </location>
</feature>
<dbReference type="RefSeq" id="WP_016445849.1">
    <property type="nucleotide sequence ID" value="NZ_CP141274.1"/>
</dbReference>
<dbReference type="InterPro" id="IPR035919">
    <property type="entry name" value="EAL_sf"/>
</dbReference>
<name>A0A1H3SGW8_9BURK</name>
<evidence type="ECO:0000259" key="4">
    <source>
        <dbReference type="PROSITE" id="PS50883"/>
    </source>
</evidence>
<evidence type="ECO:0000256" key="1">
    <source>
        <dbReference type="SAM" id="Phobius"/>
    </source>
</evidence>
<dbReference type="InterPro" id="IPR052155">
    <property type="entry name" value="Biofilm_reg_signaling"/>
</dbReference>
<dbReference type="NCBIfam" id="TIGR00229">
    <property type="entry name" value="sensory_box"/>
    <property type="match status" value="2"/>
</dbReference>
<dbReference type="Pfam" id="PF00990">
    <property type="entry name" value="GGDEF"/>
    <property type="match status" value="1"/>
</dbReference>
<evidence type="ECO:0000259" key="5">
    <source>
        <dbReference type="PROSITE" id="PS50887"/>
    </source>
</evidence>
<feature type="transmembrane region" description="Helical" evidence="1">
    <location>
        <begin position="183"/>
        <end position="206"/>
    </location>
</feature>
<dbReference type="EMBL" id="FNPE01000020">
    <property type="protein sequence ID" value="SDZ36801.1"/>
    <property type="molecule type" value="Genomic_DNA"/>
</dbReference>
<dbReference type="InterPro" id="IPR029016">
    <property type="entry name" value="GAF-like_dom_sf"/>
</dbReference>
<dbReference type="GeneID" id="94692535"/>
<keyword evidence="1" id="KW-1133">Transmembrane helix</keyword>
<feature type="domain" description="PAC" evidence="3">
    <location>
        <begin position="301"/>
        <end position="353"/>
    </location>
</feature>
<dbReference type="PROSITE" id="PS50112">
    <property type="entry name" value="PAS"/>
    <property type="match status" value="2"/>
</dbReference>
<dbReference type="InterPro" id="IPR043128">
    <property type="entry name" value="Rev_trsase/Diguanyl_cyclase"/>
</dbReference>
<dbReference type="Gene3D" id="3.30.70.270">
    <property type="match status" value="1"/>
</dbReference>